<comment type="function">
    <text evidence="12">RNA polymerase that catalyzes the synthesis of short RNA molecules used as primers for DNA polymerase during DNA replication.</text>
</comment>
<dbReference type="InterPro" id="IPR006295">
    <property type="entry name" value="DNA_primase_DnaG"/>
</dbReference>
<dbReference type="PANTHER" id="PTHR30313">
    <property type="entry name" value="DNA PRIMASE"/>
    <property type="match status" value="1"/>
</dbReference>
<dbReference type="NCBIfam" id="TIGR01391">
    <property type="entry name" value="dnaG"/>
    <property type="match status" value="1"/>
</dbReference>
<evidence type="ECO:0000256" key="2">
    <source>
        <dbReference type="ARBA" id="ARBA00022515"/>
    </source>
</evidence>
<comment type="subunit">
    <text evidence="12">Monomer. Interacts with DnaB.</text>
</comment>
<dbReference type="CDD" id="cd03364">
    <property type="entry name" value="TOPRIM_DnaG_primases"/>
    <property type="match status" value="1"/>
</dbReference>
<dbReference type="InterPro" id="IPR030846">
    <property type="entry name" value="DnaG_bac"/>
</dbReference>
<dbReference type="EC" id="2.7.7.101" evidence="12"/>
<dbReference type="InterPro" id="IPR006171">
    <property type="entry name" value="TOPRIM_dom"/>
</dbReference>
<evidence type="ECO:0000256" key="11">
    <source>
        <dbReference type="ARBA" id="ARBA00023163"/>
    </source>
</evidence>
<feature type="zinc finger region" description="CHC2-type" evidence="12">
    <location>
        <begin position="37"/>
        <end position="61"/>
    </location>
</feature>
<evidence type="ECO:0000256" key="1">
    <source>
        <dbReference type="ARBA" id="ARBA00022478"/>
    </source>
</evidence>
<accession>A0ABP0EUM2</accession>
<comment type="similarity">
    <text evidence="12">Belongs to the DnaG primase family.</text>
</comment>
<dbReference type="SUPFAM" id="SSF57783">
    <property type="entry name" value="Zinc beta-ribbon"/>
    <property type="match status" value="1"/>
</dbReference>
<dbReference type="GO" id="GO:0016779">
    <property type="term" value="F:nucleotidyltransferase activity"/>
    <property type="evidence" value="ECO:0007669"/>
    <property type="project" value="UniProtKB-KW"/>
</dbReference>
<evidence type="ECO:0000256" key="4">
    <source>
        <dbReference type="ARBA" id="ARBA00022695"/>
    </source>
</evidence>
<dbReference type="InterPro" id="IPR013264">
    <property type="entry name" value="DNAG_N"/>
</dbReference>
<gene>
    <name evidence="12 14" type="primary">dnaG</name>
    <name evidence="14" type="ORF">CAXC1_150062</name>
</gene>
<keyword evidence="5 12" id="KW-0235">DNA replication</keyword>
<dbReference type="RefSeq" id="WP_338363527.1">
    <property type="nucleotide sequence ID" value="NZ_CAWVOK010000006.1"/>
</dbReference>
<name>A0ABP0EUM2_9RICK</name>
<keyword evidence="9" id="KW-0460">Magnesium</keyword>
<evidence type="ECO:0000256" key="12">
    <source>
        <dbReference type="HAMAP-Rule" id="MF_00974"/>
    </source>
</evidence>
<dbReference type="EMBL" id="CAWVOK010000006">
    <property type="protein sequence ID" value="CAK8162468.1"/>
    <property type="molecule type" value="Genomic_DNA"/>
</dbReference>
<keyword evidence="4 12" id="KW-0548">Nucleotidyltransferase</keyword>
<dbReference type="InterPro" id="IPR050219">
    <property type="entry name" value="DnaG_primase"/>
</dbReference>
<organism evidence="14 15">
    <name type="scientific">Candidatus Xenohaliotis californiensis</name>
    <dbReference type="NCBI Taxonomy" id="84677"/>
    <lineage>
        <taxon>Bacteria</taxon>
        <taxon>Pseudomonadati</taxon>
        <taxon>Pseudomonadota</taxon>
        <taxon>Alphaproteobacteria</taxon>
        <taxon>Rickettsiales</taxon>
        <taxon>Anaplasmataceae</taxon>
        <taxon>Candidatus Xenohaliotis</taxon>
    </lineage>
</organism>
<dbReference type="InterPro" id="IPR036977">
    <property type="entry name" value="DNA_primase_Znf_CHC2"/>
</dbReference>
<dbReference type="SUPFAM" id="SSF56731">
    <property type="entry name" value="DNA primase core"/>
    <property type="match status" value="1"/>
</dbReference>
<dbReference type="PANTHER" id="PTHR30313:SF2">
    <property type="entry name" value="DNA PRIMASE"/>
    <property type="match status" value="1"/>
</dbReference>
<keyword evidence="7 12" id="KW-0863">Zinc-finger</keyword>
<dbReference type="Pfam" id="PF13155">
    <property type="entry name" value="Toprim_2"/>
    <property type="match status" value="1"/>
</dbReference>
<evidence type="ECO:0000256" key="3">
    <source>
        <dbReference type="ARBA" id="ARBA00022679"/>
    </source>
</evidence>
<comment type="cofactor">
    <cofactor evidence="12">
        <name>Zn(2+)</name>
        <dbReference type="ChEBI" id="CHEBI:29105"/>
    </cofactor>
    <text evidence="12">Binds 1 zinc ion per monomer.</text>
</comment>
<proteinExistence type="inferred from homology"/>
<evidence type="ECO:0000259" key="13">
    <source>
        <dbReference type="PROSITE" id="PS50880"/>
    </source>
</evidence>
<evidence type="ECO:0000256" key="9">
    <source>
        <dbReference type="ARBA" id="ARBA00022842"/>
    </source>
</evidence>
<dbReference type="PROSITE" id="PS50880">
    <property type="entry name" value="TOPRIM"/>
    <property type="match status" value="1"/>
</dbReference>
<comment type="caution">
    <text evidence="14">The sequence shown here is derived from an EMBL/GenBank/DDBJ whole genome shotgun (WGS) entry which is preliminary data.</text>
</comment>
<dbReference type="SMART" id="SM00400">
    <property type="entry name" value="ZnF_CHCC"/>
    <property type="match status" value="1"/>
</dbReference>
<evidence type="ECO:0000256" key="7">
    <source>
        <dbReference type="ARBA" id="ARBA00022771"/>
    </source>
</evidence>
<reference evidence="14 15" key="1">
    <citation type="submission" date="2024-01" db="EMBL/GenBank/DDBJ databases">
        <authorList>
            <person name="Kunselman E."/>
        </authorList>
    </citation>
    <scope>NUCLEOTIDE SEQUENCE [LARGE SCALE GENOMIC DNA]</scope>
    <source>
        <strain evidence="14">2 abalone samples</strain>
    </source>
</reference>
<keyword evidence="10 12" id="KW-0238">DNA-binding</keyword>
<keyword evidence="3 12" id="KW-0808">Transferase</keyword>
<dbReference type="HAMAP" id="MF_00974">
    <property type="entry name" value="DNA_primase_DnaG"/>
    <property type="match status" value="1"/>
</dbReference>
<dbReference type="Gene3D" id="3.90.580.10">
    <property type="entry name" value="Zinc finger, CHC2-type domain"/>
    <property type="match status" value="1"/>
</dbReference>
<keyword evidence="6 12" id="KW-0479">Metal-binding</keyword>
<dbReference type="Pfam" id="PF01807">
    <property type="entry name" value="Zn_ribbon_DnaG"/>
    <property type="match status" value="1"/>
</dbReference>
<evidence type="ECO:0000256" key="5">
    <source>
        <dbReference type="ARBA" id="ARBA00022705"/>
    </source>
</evidence>
<feature type="domain" description="Toprim" evidence="13">
    <location>
        <begin position="251"/>
        <end position="334"/>
    </location>
</feature>
<sequence length="590" mass="67282">MIDSSFLCLLKERVPLSSIIDKRVVLRKHGNRQLGLCPFHREKTPSFVVDDSKGFYHCFGCGVHGDIIDFLIRLDDLDFQDAVKHIADYAGILMPSSMKQDKKEHREHIIIGQINDFVARWFHDNLLSNKKVLEYLIAKRSVPKELIREFCLGYAPNDSSALIESLQQNFSAKLIVASGIANENMQCRFWDRIIFPITNSTGICIGFGGRVLNDKSIKTAKYINTIEGPLFKKSNILYGINLAKSVIKSTRMVYLVEGYLDVIAMRANGFANTIGCMGTSLSADLLQSLWAISDKVIMLMDSDNAGRSAVQRIVLDVVLPNLIIGKTVKIVTLSTGKDPDTVLKRNNGKLELNQAVNNALSLGDFIYSVLYRKFINKDSDFEDYAALRNAFKKYSNIVVNRELGYELHQQLRNNLFHHRRFGYHKMVSETLKIDDSVMILEALHVLLYKYPEILRNNDLEDKVSYVLNKLLFKDCVFSVEFDNAEELVHNALNVALDNIALEQKFFSWKLVKQIYNFDISVQDAYIDYFILITLVVMITEEKIMLDIIVNETACNNVEEKWQYYKGSRGVLRAHIDEALKICLRLGLGVL</sequence>
<dbReference type="SMART" id="SM00493">
    <property type="entry name" value="TOPRIM"/>
    <property type="match status" value="1"/>
</dbReference>
<comment type="catalytic activity">
    <reaction evidence="12">
        <text>ssDNA + n NTP = ssDNA/pppN(pN)n-1 hybrid + (n-1) diphosphate.</text>
        <dbReference type="EC" id="2.7.7.101"/>
    </reaction>
</comment>
<keyword evidence="8 12" id="KW-0862">Zinc</keyword>
<evidence type="ECO:0000256" key="8">
    <source>
        <dbReference type="ARBA" id="ARBA00022833"/>
    </source>
</evidence>
<evidence type="ECO:0000256" key="10">
    <source>
        <dbReference type="ARBA" id="ARBA00023125"/>
    </source>
</evidence>
<evidence type="ECO:0000313" key="15">
    <source>
        <dbReference type="Proteomes" id="UP001314181"/>
    </source>
</evidence>
<dbReference type="Proteomes" id="UP001314181">
    <property type="component" value="Unassembled WGS sequence"/>
</dbReference>
<dbReference type="InterPro" id="IPR002694">
    <property type="entry name" value="Znf_CHC2"/>
</dbReference>
<evidence type="ECO:0000256" key="6">
    <source>
        <dbReference type="ARBA" id="ARBA00022723"/>
    </source>
</evidence>
<keyword evidence="2 12" id="KW-0639">Primosome</keyword>
<dbReference type="Gene3D" id="3.90.980.10">
    <property type="entry name" value="DNA primase, catalytic core, N-terminal domain"/>
    <property type="match status" value="1"/>
</dbReference>
<keyword evidence="11 12" id="KW-0804">Transcription</keyword>
<comment type="domain">
    <text evidence="12">Contains an N-terminal zinc-binding domain, a central core domain that contains the primase activity, and a C-terminal DnaB-binding domain.</text>
</comment>
<dbReference type="Gene3D" id="3.40.1360.10">
    <property type="match status" value="1"/>
</dbReference>
<evidence type="ECO:0000313" key="14">
    <source>
        <dbReference type="EMBL" id="CAK8162468.1"/>
    </source>
</evidence>
<dbReference type="Pfam" id="PF08275">
    <property type="entry name" value="DNAG_N"/>
    <property type="match status" value="1"/>
</dbReference>
<keyword evidence="1 12" id="KW-0240">DNA-directed RNA polymerase</keyword>
<protein>
    <recommendedName>
        <fullName evidence="12">DNA primase</fullName>
        <ecNumber evidence="12">2.7.7.101</ecNumber>
    </recommendedName>
</protein>
<dbReference type="InterPro" id="IPR037068">
    <property type="entry name" value="DNA_primase_core_N_sf"/>
</dbReference>
<dbReference type="InterPro" id="IPR034151">
    <property type="entry name" value="TOPRIM_DnaG_bac"/>
</dbReference>
<keyword evidence="15" id="KW-1185">Reference proteome</keyword>